<accession>A0ABW1V5Y8</accession>
<dbReference type="Gene3D" id="3.40.1390.30">
    <property type="entry name" value="NIF3 (NGG1p interacting factor 3)-like"/>
    <property type="match status" value="2"/>
</dbReference>
<organism evidence="4 5">
    <name type="scientific">Paenibacillus septentrionalis</name>
    <dbReference type="NCBI Taxonomy" id="429342"/>
    <lineage>
        <taxon>Bacteria</taxon>
        <taxon>Bacillati</taxon>
        <taxon>Bacillota</taxon>
        <taxon>Bacilli</taxon>
        <taxon>Bacillales</taxon>
        <taxon>Paenibacillaceae</taxon>
        <taxon>Paenibacillus</taxon>
    </lineage>
</organism>
<dbReference type="Pfam" id="PF01784">
    <property type="entry name" value="DUF34_NIF3"/>
    <property type="match status" value="1"/>
</dbReference>
<proteinExistence type="inferred from homology"/>
<keyword evidence="3" id="KW-0479">Metal-binding</keyword>
<dbReference type="Proteomes" id="UP001596233">
    <property type="component" value="Unassembled WGS sequence"/>
</dbReference>
<evidence type="ECO:0000256" key="2">
    <source>
        <dbReference type="ARBA" id="ARBA00022112"/>
    </source>
</evidence>
<comment type="similarity">
    <text evidence="1">Belongs to the GTP cyclohydrolase I type 2/NIF3 family.</text>
</comment>
<evidence type="ECO:0000313" key="4">
    <source>
        <dbReference type="EMBL" id="MFC6333160.1"/>
    </source>
</evidence>
<dbReference type="InterPro" id="IPR002678">
    <property type="entry name" value="DUF34/NIF3"/>
</dbReference>
<name>A0ABW1V5Y8_9BACL</name>
<dbReference type="RefSeq" id="WP_379234322.1">
    <property type="nucleotide sequence ID" value="NZ_JBHSTE010000003.1"/>
</dbReference>
<evidence type="ECO:0000256" key="3">
    <source>
        <dbReference type="ARBA" id="ARBA00022723"/>
    </source>
</evidence>
<sequence>MNVTIKQIIELLPSAPAPLEQTVDQLLYGDEQQVVSKVGIAFMANQEVLEQAVALDISLIISHEGLYYSHHQAYPAANDPELYKQRERYIKEHKLAIYRYHDHCHRHVPDYITRALVQKLNWQSAITDETANAAILKLPPLKLEALIKHVKQRLQLPYIRYRGDLDATCVHVGVLVGFRGNGSTVIPLIAEHQLDAIIIGEGLEWEAPEYVRDAAMLGKPCALIVLGHAESEQPAMELLATQLSLACPQLTVQHLAAKPLYTIG</sequence>
<dbReference type="PANTHER" id="PTHR13799:SF14">
    <property type="entry name" value="GTP CYCLOHYDROLASE 1 TYPE 2 HOMOLOG"/>
    <property type="match status" value="1"/>
</dbReference>
<protein>
    <recommendedName>
        <fullName evidence="2">GTP cyclohydrolase 1 type 2 homolog</fullName>
    </recommendedName>
</protein>
<dbReference type="EMBL" id="JBHSTE010000003">
    <property type="protein sequence ID" value="MFC6333160.1"/>
    <property type="molecule type" value="Genomic_DNA"/>
</dbReference>
<dbReference type="InterPro" id="IPR036069">
    <property type="entry name" value="DUF34/NIF3_sf"/>
</dbReference>
<dbReference type="SUPFAM" id="SSF102705">
    <property type="entry name" value="NIF3 (NGG1p interacting factor 3)-like"/>
    <property type="match status" value="1"/>
</dbReference>
<comment type="caution">
    <text evidence="4">The sequence shown here is derived from an EMBL/GenBank/DDBJ whole genome shotgun (WGS) entry which is preliminary data.</text>
</comment>
<reference evidence="5" key="1">
    <citation type="journal article" date="2019" name="Int. J. Syst. Evol. Microbiol.">
        <title>The Global Catalogue of Microorganisms (GCM) 10K type strain sequencing project: providing services to taxonomists for standard genome sequencing and annotation.</title>
        <authorList>
            <consortium name="The Broad Institute Genomics Platform"/>
            <consortium name="The Broad Institute Genome Sequencing Center for Infectious Disease"/>
            <person name="Wu L."/>
            <person name="Ma J."/>
        </authorList>
    </citation>
    <scope>NUCLEOTIDE SEQUENCE [LARGE SCALE GENOMIC DNA]</scope>
    <source>
        <strain evidence="5">PCU 280</strain>
    </source>
</reference>
<evidence type="ECO:0000256" key="1">
    <source>
        <dbReference type="ARBA" id="ARBA00006964"/>
    </source>
</evidence>
<keyword evidence="5" id="KW-1185">Reference proteome</keyword>
<dbReference type="PANTHER" id="PTHR13799">
    <property type="entry name" value="NGG1 INTERACTING FACTOR 3"/>
    <property type="match status" value="1"/>
</dbReference>
<evidence type="ECO:0000313" key="5">
    <source>
        <dbReference type="Proteomes" id="UP001596233"/>
    </source>
</evidence>
<gene>
    <name evidence="4" type="ORF">ACFP56_11045</name>
</gene>